<keyword evidence="7" id="KW-0067">ATP-binding</keyword>
<evidence type="ECO:0000256" key="4">
    <source>
        <dbReference type="ARBA" id="ARBA00022741"/>
    </source>
</evidence>
<keyword evidence="9" id="KW-0238">DNA-binding</keyword>
<keyword evidence="16" id="KW-1185">Reference proteome</keyword>
<evidence type="ECO:0000259" key="14">
    <source>
        <dbReference type="Pfam" id="PF00005"/>
    </source>
</evidence>
<keyword evidence="6" id="KW-0228">DNA excision</keyword>
<reference evidence="15 16" key="1">
    <citation type="journal article" date="2020" name="J. Nat. Prod.">
        <title>Genomics-Metabolomics Profiling Disclosed Marine Vibrio spartinae 3.6 as a Producer of a New Branched Side Chain Prodigiosin.</title>
        <authorList>
            <person name="Vitale G.A."/>
            <person name="Sciarretta M."/>
            <person name="Palma Esposito F."/>
            <person name="January G.G."/>
            <person name="Giaccio M."/>
            <person name="Bunk B."/>
            <person name="Sproer C."/>
            <person name="Bajerski F."/>
            <person name="Power D."/>
            <person name="Festa C."/>
            <person name="Monti M.C."/>
            <person name="D'Auria M.V."/>
            <person name="de Pascale D."/>
        </authorList>
    </citation>
    <scope>NUCLEOTIDE SEQUENCE [LARGE SCALE GENOMIC DNA]</scope>
    <source>
        <strain evidence="15 16">3.6</strain>
    </source>
</reference>
<evidence type="ECO:0000256" key="1">
    <source>
        <dbReference type="ARBA" id="ARBA00004496"/>
    </source>
</evidence>
<dbReference type="Pfam" id="PF00005">
    <property type="entry name" value="ABC_tran"/>
    <property type="match status" value="1"/>
</dbReference>
<evidence type="ECO:0000256" key="6">
    <source>
        <dbReference type="ARBA" id="ARBA00022769"/>
    </source>
</evidence>
<comment type="subcellular location">
    <subcellularLocation>
        <location evidence="1">Cytoplasm</location>
    </subcellularLocation>
</comment>
<dbReference type="Proteomes" id="UP000515264">
    <property type="component" value="Chromosome 1"/>
</dbReference>
<accession>A0ABX6QWM9</accession>
<evidence type="ECO:0000256" key="9">
    <source>
        <dbReference type="ARBA" id="ARBA00023125"/>
    </source>
</evidence>
<organism evidence="15 16">
    <name type="scientific">Vibrio spartinae</name>
    <dbReference type="NCBI Taxonomy" id="1918945"/>
    <lineage>
        <taxon>Bacteria</taxon>
        <taxon>Pseudomonadati</taxon>
        <taxon>Pseudomonadota</taxon>
        <taxon>Gammaproteobacteria</taxon>
        <taxon>Vibrionales</taxon>
        <taxon>Vibrionaceae</taxon>
        <taxon>Vibrio</taxon>
    </lineage>
</organism>
<gene>
    <name evidence="15" type="primary">uvrA_1</name>
    <name evidence="15" type="ORF">Vspart_00776</name>
</gene>
<evidence type="ECO:0000256" key="8">
    <source>
        <dbReference type="ARBA" id="ARBA00022881"/>
    </source>
</evidence>
<dbReference type="EMBL" id="CP046268">
    <property type="protein sequence ID" value="QMV13538.1"/>
    <property type="molecule type" value="Genomic_DNA"/>
</dbReference>
<evidence type="ECO:0000256" key="2">
    <source>
        <dbReference type="ARBA" id="ARBA00022490"/>
    </source>
</evidence>
<evidence type="ECO:0000256" key="5">
    <source>
        <dbReference type="ARBA" id="ARBA00022763"/>
    </source>
</evidence>
<sequence length="140" mass="15424">MTDRPIRIVRARTHNLKNVTLDIPKHQVVAFTGVSGSGKSSLLFDTIAAESQRQLAETYSTFVRNRLPHFGQPDADRLENLPASIVIDQRRLGGNARSTVGTVTEIYALLRLPELTFLGRTDFVVLSCTPSCSSASHCQK</sequence>
<dbReference type="RefSeq" id="WP_182288225.1">
    <property type="nucleotide sequence ID" value="NZ_CP046268.1"/>
</dbReference>
<proteinExistence type="inferred from homology"/>
<evidence type="ECO:0000313" key="16">
    <source>
        <dbReference type="Proteomes" id="UP000515264"/>
    </source>
</evidence>
<dbReference type="InterPro" id="IPR003439">
    <property type="entry name" value="ABC_transporter-like_ATP-bd"/>
</dbReference>
<name>A0ABX6QWM9_9VIBR</name>
<dbReference type="SUPFAM" id="SSF52540">
    <property type="entry name" value="P-loop containing nucleoside triphosphate hydrolases"/>
    <property type="match status" value="1"/>
</dbReference>
<evidence type="ECO:0000256" key="11">
    <source>
        <dbReference type="ARBA" id="ARBA00038000"/>
    </source>
</evidence>
<dbReference type="PANTHER" id="PTHR43152">
    <property type="entry name" value="UVRABC SYSTEM PROTEIN A"/>
    <property type="match status" value="1"/>
</dbReference>
<evidence type="ECO:0000256" key="3">
    <source>
        <dbReference type="ARBA" id="ARBA00022737"/>
    </source>
</evidence>
<feature type="domain" description="ABC transporter" evidence="14">
    <location>
        <begin position="16"/>
        <end position="49"/>
    </location>
</feature>
<keyword evidence="8" id="KW-0267">Excision nuclease</keyword>
<protein>
    <recommendedName>
        <fullName evidence="12">UvrABC system protein A</fullName>
    </recommendedName>
    <alternativeName>
        <fullName evidence="13">Excinuclease ABC subunit A</fullName>
    </alternativeName>
</protein>
<evidence type="ECO:0000256" key="10">
    <source>
        <dbReference type="ARBA" id="ARBA00023204"/>
    </source>
</evidence>
<dbReference type="Gene3D" id="3.40.50.300">
    <property type="entry name" value="P-loop containing nucleotide triphosphate hydrolases"/>
    <property type="match status" value="1"/>
</dbReference>
<dbReference type="PANTHER" id="PTHR43152:SF2">
    <property type="entry name" value="DRUG RESISTANCE ABC TRANSPORTER"/>
    <property type="match status" value="1"/>
</dbReference>
<comment type="similarity">
    <text evidence="11">Belongs to the ABC transporter superfamily. UvrA family.</text>
</comment>
<keyword evidence="4" id="KW-0547">Nucleotide-binding</keyword>
<evidence type="ECO:0000313" key="15">
    <source>
        <dbReference type="EMBL" id="QMV13538.1"/>
    </source>
</evidence>
<keyword evidence="2" id="KW-0963">Cytoplasm</keyword>
<keyword evidence="10" id="KW-0234">DNA repair</keyword>
<evidence type="ECO:0000256" key="12">
    <source>
        <dbReference type="ARBA" id="ARBA00039316"/>
    </source>
</evidence>
<dbReference type="InterPro" id="IPR027417">
    <property type="entry name" value="P-loop_NTPase"/>
</dbReference>
<evidence type="ECO:0000256" key="7">
    <source>
        <dbReference type="ARBA" id="ARBA00022840"/>
    </source>
</evidence>
<keyword evidence="3" id="KW-0677">Repeat</keyword>
<evidence type="ECO:0000256" key="13">
    <source>
        <dbReference type="ARBA" id="ARBA00042156"/>
    </source>
</evidence>
<keyword evidence="5" id="KW-0227">DNA damage</keyword>